<dbReference type="RefSeq" id="WP_094358119.1">
    <property type="nucleotide sequence ID" value="NZ_NMVK01000016.1"/>
</dbReference>
<feature type="transmembrane region" description="Helical" evidence="6">
    <location>
        <begin position="106"/>
        <end position="127"/>
    </location>
</feature>
<evidence type="ECO:0000256" key="4">
    <source>
        <dbReference type="ARBA" id="ARBA00022989"/>
    </source>
</evidence>
<dbReference type="Proteomes" id="UP000215896">
    <property type="component" value="Unassembled WGS sequence"/>
</dbReference>
<feature type="transmembrane region" description="Helical" evidence="6">
    <location>
        <begin position="168"/>
        <end position="190"/>
    </location>
</feature>
<evidence type="ECO:0000256" key="3">
    <source>
        <dbReference type="ARBA" id="ARBA00022692"/>
    </source>
</evidence>
<keyword evidence="4 6" id="KW-1133">Transmembrane helix</keyword>
<evidence type="ECO:0000256" key="6">
    <source>
        <dbReference type="SAM" id="Phobius"/>
    </source>
</evidence>
<dbReference type="InterPro" id="IPR020846">
    <property type="entry name" value="MFS_dom"/>
</dbReference>
<dbReference type="Pfam" id="PF07690">
    <property type="entry name" value="MFS_1"/>
    <property type="match status" value="1"/>
</dbReference>
<dbReference type="EMBL" id="NMVO01000017">
    <property type="protein sequence ID" value="OYO09473.1"/>
    <property type="molecule type" value="Genomic_DNA"/>
</dbReference>
<keyword evidence="2" id="KW-1003">Cell membrane</keyword>
<keyword evidence="8" id="KW-1185">Reference proteome</keyword>
<keyword evidence="5 6" id="KW-0472">Membrane</keyword>
<dbReference type="PANTHER" id="PTHR43124">
    <property type="entry name" value="PURINE EFFLUX PUMP PBUE"/>
    <property type="match status" value="1"/>
</dbReference>
<feature type="transmembrane region" description="Helical" evidence="6">
    <location>
        <begin position="367"/>
        <end position="387"/>
    </location>
</feature>
<evidence type="ECO:0000313" key="8">
    <source>
        <dbReference type="Proteomes" id="UP000215896"/>
    </source>
</evidence>
<keyword evidence="3 6" id="KW-0812">Transmembrane</keyword>
<dbReference type="InterPro" id="IPR036259">
    <property type="entry name" value="MFS_trans_sf"/>
</dbReference>
<dbReference type="GO" id="GO:0005886">
    <property type="term" value="C:plasma membrane"/>
    <property type="evidence" value="ECO:0007669"/>
    <property type="project" value="UniProtKB-SubCell"/>
</dbReference>
<feature type="transmembrane region" description="Helical" evidence="6">
    <location>
        <begin position="53"/>
        <end position="74"/>
    </location>
</feature>
<proteinExistence type="predicted"/>
<evidence type="ECO:0000256" key="1">
    <source>
        <dbReference type="ARBA" id="ARBA00004651"/>
    </source>
</evidence>
<dbReference type="InterPro" id="IPR011701">
    <property type="entry name" value="MFS"/>
</dbReference>
<feature type="transmembrane region" description="Helical" evidence="6">
    <location>
        <begin position="247"/>
        <end position="267"/>
    </location>
</feature>
<dbReference type="CDD" id="cd17324">
    <property type="entry name" value="MFS_NepI_like"/>
    <property type="match status" value="1"/>
</dbReference>
<dbReference type="SUPFAM" id="SSF103473">
    <property type="entry name" value="MFS general substrate transporter"/>
    <property type="match status" value="1"/>
</dbReference>
<dbReference type="Gene3D" id="1.20.1250.20">
    <property type="entry name" value="MFS general substrate transporter like domains"/>
    <property type="match status" value="2"/>
</dbReference>
<dbReference type="AlphaFoldDB" id="A0A255G5J5"/>
<feature type="transmembrane region" description="Helical" evidence="6">
    <location>
        <begin position="211"/>
        <end position="235"/>
    </location>
</feature>
<reference evidence="7 8" key="1">
    <citation type="submission" date="2017-07" db="EMBL/GenBank/DDBJ databases">
        <title>Draft whole genome sequences of clinical Proprionibacteriaceae strains.</title>
        <authorList>
            <person name="Bernier A.-M."/>
            <person name="Bernard K."/>
            <person name="Domingo M.-C."/>
        </authorList>
    </citation>
    <scope>NUCLEOTIDE SEQUENCE [LARGE SCALE GENOMIC DNA]</scope>
    <source>
        <strain evidence="7 8">NML 030167</strain>
    </source>
</reference>
<dbReference type="GO" id="GO:0022857">
    <property type="term" value="F:transmembrane transporter activity"/>
    <property type="evidence" value="ECO:0007669"/>
    <property type="project" value="InterPro"/>
</dbReference>
<dbReference type="PANTHER" id="PTHR43124:SF3">
    <property type="entry name" value="CHLORAMPHENICOL EFFLUX PUMP RV0191"/>
    <property type="match status" value="1"/>
</dbReference>
<feature type="transmembrane region" description="Helical" evidence="6">
    <location>
        <begin position="139"/>
        <end position="162"/>
    </location>
</feature>
<name>A0A255G5J5_9ACTN</name>
<organism evidence="7 8">
    <name type="scientific">Enemella evansiae</name>
    <dbReference type="NCBI Taxonomy" id="2016499"/>
    <lineage>
        <taxon>Bacteria</taxon>
        <taxon>Bacillati</taxon>
        <taxon>Actinomycetota</taxon>
        <taxon>Actinomycetes</taxon>
        <taxon>Propionibacteriales</taxon>
        <taxon>Propionibacteriaceae</taxon>
        <taxon>Enemella</taxon>
    </lineage>
</organism>
<feature type="transmembrane region" description="Helical" evidence="6">
    <location>
        <begin position="302"/>
        <end position="319"/>
    </location>
</feature>
<feature type="transmembrane region" description="Helical" evidence="6">
    <location>
        <begin position="279"/>
        <end position="296"/>
    </location>
</feature>
<gene>
    <name evidence="7" type="ORF">CGZ94_17495</name>
</gene>
<dbReference type="OrthoDB" id="9814237at2"/>
<feature type="transmembrane region" description="Helical" evidence="6">
    <location>
        <begin position="81"/>
        <end position="100"/>
    </location>
</feature>
<comment type="caution">
    <text evidence="7">The sequence shown here is derived from an EMBL/GenBank/DDBJ whole genome shotgun (WGS) entry which is preliminary data.</text>
</comment>
<evidence type="ECO:0000313" key="7">
    <source>
        <dbReference type="EMBL" id="OYO09473.1"/>
    </source>
</evidence>
<evidence type="ECO:0000256" key="5">
    <source>
        <dbReference type="ARBA" id="ARBA00023136"/>
    </source>
</evidence>
<evidence type="ECO:0000256" key="2">
    <source>
        <dbReference type="ARBA" id="ARBA00022475"/>
    </source>
</evidence>
<protein>
    <submittedName>
        <fullName evidence="7">MFS transporter</fullName>
    </submittedName>
</protein>
<dbReference type="PROSITE" id="PS50850">
    <property type="entry name" value="MFS"/>
    <property type="match status" value="1"/>
</dbReference>
<accession>A0A4V3CF80</accession>
<feature type="transmembrane region" description="Helical" evidence="6">
    <location>
        <begin position="326"/>
        <end position="347"/>
    </location>
</feature>
<feature type="transmembrane region" description="Helical" evidence="6">
    <location>
        <begin position="20"/>
        <end position="41"/>
    </location>
</feature>
<dbReference type="InterPro" id="IPR050189">
    <property type="entry name" value="MFS_Efflux_Transporters"/>
</dbReference>
<sequence length="393" mass="39399">MSTPTVELTVTRRRLAVGSLAGGAFGIGLTEFAPAGLLPAIGARFGVTDGTSGMVVGAYAVAVAIGAIVMSLLAARLDRAIALRLLVALFILGNLLSALAPTFGSLLLGRVIAALCHGAYMGIAVAVAADLMPRGKAQAAAATVFSGITLAIVLGLPVGTFLGQQLGWRITFGIMTGLGVLVLIALTAWVPRESGRRPSNLRAETHWLGTAQVWATLAVSVLGFGGVFGAFSYLAYTLTDVTGLAPWAVTLVLFGFGLGTAIGNLIGGGSWARRLGDRFLVGVQLGSAAIMIALGLSAQLPLCAVLGVLLLGAVGFSLTPGTQARVLGYAGGAALASSANIAALNLGNWFGASLSGMAIDAGYGATAPLFVGAALSMVGAVVAALAARRAGRR</sequence>
<comment type="subcellular location">
    <subcellularLocation>
        <location evidence="1">Cell membrane</location>
        <topology evidence="1">Multi-pass membrane protein</topology>
    </subcellularLocation>
</comment>
<accession>A0A255G5J5</accession>